<dbReference type="InterPro" id="IPR009057">
    <property type="entry name" value="Homeodomain-like_sf"/>
</dbReference>
<dbReference type="SMART" id="SM00342">
    <property type="entry name" value="HTH_ARAC"/>
    <property type="match status" value="1"/>
</dbReference>
<feature type="domain" description="HTH araC/xylS-type" evidence="3">
    <location>
        <begin position="183"/>
        <end position="281"/>
    </location>
</feature>
<gene>
    <name evidence="4" type="ORF">K340107D12_29600</name>
</gene>
<dbReference type="EMBL" id="BAABZQ010000001">
    <property type="protein sequence ID" value="GAA6500144.1"/>
    <property type="molecule type" value="Genomic_DNA"/>
</dbReference>
<sequence>MKDSLEVLPGIELSVIHFHSERFTMHHELFSDVLEVNYCHRGRIGWDMRDGSSVFLGAGDLEIHTMDCCADSTITLPLGGYEGITVLFDMEVLEDHVPELLKDAGLNGRALLKKLCPGQTPLSLPASPEISGIFSCLFEVPQKLLPSYYRIKMLELLLYLEQLKPSHVNRLTSYQSELTVLIREIHDFITADLSKRFTIEELSKKYLINTTTLKKIFKAVYEKPIAAYMKEYRIRQAMLLLSQTDDSMADIAGQVGYVNQGKFTQAFKEQTQMLPTEYRKRCRLRKMEKE</sequence>
<proteinExistence type="predicted"/>
<dbReference type="PANTHER" id="PTHR47893:SF1">
    <property type="entry name" value="REGULATORY PROTEIN PCHR"/>
    <property type="match status" value="1"/>
</dbReference>
<dbReference type="RefSeq" id="WP_227210495.1">
    <property type="nucleotide sequence ID" value="NZ_BAABZQ010000001.1"/>
</dbReference>
<protein>
    <recommendedName>
        <fullName evidence="3">HTH araC/xylS-type domain-containing protein</fullName>
    </recommendedName>
</protein>
<dbReference type="PROSITE" id="PS01124">
    <property type="entry name" value="HTH_ARAC_FAMILY_2"/>
    <property type="match status" value="1"/>
</dbReference>
<dbReference type="PANTHER" id="PTHR47893">
    <property type="entry name" value="REGULATORY PROTEIN PCHR"/>
    <property type="match status" value="1"/>
</dbReference>
<reference evidence="4 5" key="1">
    <citation type="submission" date="2024-04" db="EMBL/GenBank/DDBJ databases">
        <title>Defined microbial consortia suppress multidrug-resistant proinflammatory Enterobacteriaceae via ecological control.</title>
        <authorList>
            <person name="Furuichi M."/>
            <person name="Kawaguchi T."/>
            <person name="Pust M."/>
            <person name="Yasuma K."/>
            <person name="Plichta D."/>
            <person name="Hasegawa N."/>
            <person name="Ohya T."/>
            <person name="Bhattarai S."/>
            <person name="Sasajima S."/>
            <person name="Aoto Y."/>
            <person name="Tuganbaev T."/>
            <person name="Yaginuma M."/>
            <person name="Ueda M."/>
            <person name="Okahashi N."/>
            <person name="Amafuji K."/>
            <person name="Kiridooshi Y."/>
            <person name="Sugita K."/>
            <person name="Strazar M."/>
            <person name="Skelly A."/>
            <person name="Suda W."/>
            <person name="Hattori M."/>
            <person name="Nakamoto N."/>
            <person name="Caballero S."/>
            <person name="Norman J."/>
            <person name="Olle B."/>
            <person name="Tanoue T."/>
            <person name="Arita M."/>
            <person name="Bucci V."/>
            <person name="Atarashi K."/>
            <person name="Xavier R."/>
            <person name="Honda K."/>
        </authorList>
    </citation>
    <scope>NUCLEOTIDE SEQUENCE [LARGE SCALE GENOMIC DNA]</scope>
    <source>
        <strain evidence="5">k34-0107-D12</strain>
    </source>
</reference>
<dbReference type="Gene3D" id="1.10.10.60">
    <property type="entry name" value="Homeodomain-like"/>
    <property type="match status" value="1"/>
</dbReference>
<comment type="caution">
    <text evidence="4">The sequence shown here is derived from an EMBL/GenBank/DDBJ whole genome shotgun (WGS) entry which is preliminary data.</text>
</comment>
<evidence type="ECO:0000256" key="1">
    <source>
        <dbReference type="ARBA" id="ARBA00023015"/>
    </source>
</evidence>
<name>A0ABQ0BUC7_9FIRM</name>
<evidence type="ECO:0000256" key="2">
    <source>
        <dbReference type="ARBA" id="ARBA00023163"/>
    </source>
</evidence>
<dbReference type="Pfam" id="PF12833">
    <property type="entry name" value="HTH_18"/>
    <property type="match status" value="1"/>
</dbReference>
<dbReference type="Proteomes" id="UP001600941">
    <property type="component" value="Unassembled WGS sequence"/>
</dbReference>
<keyword evidence="2" id="KW-0804">Transcription</keyword>
<evidence type="ECO:0000313" key="5">
    <source>
        <dbReference type="Proteomes" id="UP001600941"/>
    </source>
</evidence>
<organism evidence="4 5">
    <name type="scientific">Blautia parvula</name>
    <dbReference type="NCBI Taxonomy" id="2877527"/>
    <lineage>
        <taxon>Bacteria</taxon>
        <taxon>Bacillati</taxon>
        <taxon>Bacillota</taxon>
        <taxon>Clostridia</taxon>
        <taxon>Lachnospirales</taxon>
        <taxon>Lachnospiraceae</taxon>
        <taxon>Blautia</taxon>
    </lineage>
</organism>
<dbReference type="InterPro" id="IPR018060">
    <property type="entry name" value="HTH_AraC"/>
</dbReference>
<accession>A0ABQ0BUC7</accession>
<evidence type="ECO:0000259" key="3">
    <source>
        <dbReference type="PROSITE" id="PS01124"/>
    </source>
</evidence>
<keyword evidence="5" id="KW-1185">Reference proteome</keyword>
<dbReference type="InterPro" id="IPR053142">
    <property type="entry name" value="PchR_regulatory_protein"/>
</dbReference>
<evidence type="ECO:0000313" key="4">
    <source>
        <dbReference type="EMBL" id="GAA6500144.1"/>
    </source>
</evidence>
<dbReference type="SUPFAM" id="SSF46689">
    <property type="entry name" value="Homeodomain-like"/>
    <property type="match status" value="1"/>
</dbReference>
<keyword evidence="1" id="KW-0805">Transcription regulation</keyword>